<dbReference type="Proteomes" id="UP000766486">
    <property type="component" value="Unassembled WGS sequence"/>
</dbReference>
<protein>
    <recommendedName>
        <fullName evidence="3">Peptidase S9 prolyl oligopeptidase catalytic domain-containing protein</fullName>
    </recommendedName>
</protein>
<organism evidence="1 2">
    <name type="scientific">Bionectria ochroleuca</name>
    <name type="common">Gliocladium roseum</name>
    <dbReference type="NCBI Taxonomy" id="29856"/>
    <lineage>
        <taxon>Eukaryota</taxon>
        <taxon>Fungi</taxon>
        <taxon>Dikarya</taxon>
        <taxon>Ascomycota</taxon>
        <taxon>Pezizomycotina</taxon>
        <taxon>Sordariomycetes</taxon>
        <taxon>Hypocreomycetidae</taxon>
        <taxon>Hypocreales</taxon>
        <taxon>Bionectriaceae</taxon>
        <taxon>Clonostachys</taxon>
    </lineage>
</organism>
<evidence type="ECO:0008006" key="3">
    <source>
        <dbReference type="Google" id="ProtNLM"/>
    </source>
</evidence>
<dbReference type="EMBL" id="CABFNS010000800">
    <property type="protein sequence ID" value="VUC29474.1"/>
    <property type="molecule type" value="Genomic_DNA"/>
</dbReference>
<reference evidence="1 2" key="1">
    <citation type="submission" date="2019-06" db="EMBL/GenBank/DDBJ databases">
        <authorList>
            <person name="Broberg M."/>
        </authorList>
    </citation>
    <scope>NUCLEOTIDE SEQUENCE [LARGE SCALE GENOMIC DNA]</scope>
</reference>
<gene>
    <name evidence="1" type="ORF">CLO192961_LOCUS259029</name>
</gene>
<evidence type="ECO:0000313" key="1">
    <source>
        <dbReference type="EMBL" id="VUC29474.1"/>
    </source>
</evidence>
<dbReference type="InterPro" id="IPR029058">
    <property type="entry name" value="AB_hydrolase_fold"/>
</dbReference>
<keyword evidence="2" id="KW-1185">Reference proteome</keyword>
<evidence type="ECO:0000313" key="2">
    <source>
        <dbReference type="Proteomes" id="UP000766486"/>
    </source>
</evidence>
<dbReference type="Gene3D" id="3.40.50.1820">
    <property type="entry name" value="alpha/beta hydrolase"/>
    <property type="match status" value="1"/>
</dbReference>
<proteinExistence type="predicted"/>
<comment type="caution">
    <text evidence="1">The sequence shown here is derived from an EMBL/GenBank/DDBJ whole genome shotgun (WGS) entry which is preliminary data.</text>
</comment>
<sequence>MVSRALDGPVVTGTRKAGFVGMLHLDKLTAVGSKNVDYVYPPGIEESAEATQRGPLYEYFIYKNQFLSLVGDSDRGYKWAKDPEYSPKVKDWPVTIIIHGDADRGVPLDVSEQMRACLGQDKVIIFVAKDQDHLFELDKFIEDPGSEMDAVRSAVAYLIDIVTAKKGPDSKVQIEPQNQATVFAL</sequence>
<name>A0ABY6UEH3_BIOOC</name>
<dbReference type="SUPFAM" id="SSF53474">
    <property type="entry name" value="alpha/beta-Hydrolases"/>
    <property type="match status" value="1"/>
</dbReference>
<accession>A0ABY6UEH3</accession>